<sequence length="458" mass="52633">MQSVHELAELLPFATIDDYENWIARLNGLGPYLDQTIDLMREGMRRGLVQPRIVMERVPAQIARQVVEDPAASPFFGPFAKMPEAIPATEQQRLRTDALRAIEREIVPAFRRLQVFFDKEYLPSSRDTVGIWDTPNGAEWYQQRIRWFTTTELTADEIHAIGLSEVARIRGEMQKVIDQVGFKGSFAEFLHFLRTDPQFRYTDPQQLLQAYQAMAKRIDPLLPAYFGRLPRMPYGVRPIPAESAPDTTTAYYQGPALDGRRAGYYYVNLYKPEERPTYEIPVLSIHEAVPGHHLQIALAQELGEQPKFRRDLEVTAFIEGWALYSESLGEEMGLYADPYDKFGQLTYEMWRAVRLVVDTGLHHKRWTREQAIEFFKANAAKSEHDIVNEIDRYISWPGQALAYKIGELRIKELRARATAELGPKFDLREFHDVVLGSGAVPLDVLEANVTEWQSGKEQ</sequence>
<proteinExistence type="predicted"/>
<reference evidence="1" key="2">
    <citation type="journal article" date="2011" name="Microb. Ecol.">
        <title>Taxonomic and Functional Metagenomic Profiling of the Microbial Community in the Anoxic Sediment of a Sub-saline Shallow Lake (Laguna de Carrizo, Central Spain).</title>
        <authorList>
            <person name="Ferrer M."/>
            <person name="Guazzaroni M.E."/>
            <person name="Richter M."/>
            <person name="Garcia-Salamanca A."/>
            <person name="Yarza P."/>
            <person name="Suarez-Suarez A."/>
            <person name="Solano J."/>
            <person name="Alcaide M."/>
            <person name="van Dillewijn P."/>
            <person name="Molina-Henares M.A."/>
            <person name="Lopez-Cortes N."/>
            <person name="Al-Ramahi Y."/>
            <person name="Guerrero C."/>
            <person name="Acosta A."/>
            <person name="de Eugenio L.I."/>
            <person name="Martinez V."/>
            <person name="Marques S."/>
            <person name="Rojo F."/>
            <person name="Santero E."/>
            <person name="Genilloud O."/>
            <person name="Perez-Perez J."/>
            <person name="Rossello-Mora R."/>
            <person name="Ramos J.L."/>
        </authorList>
    </citation>
    <scope>NUCLEOTIDE SEQUENCE</scope>
</reference>
<comment type="caution">
    <text evidence="1">The sequence shown here is derived from an EMBL/GenBank/DDBJ whole genome shotgun (WGS) entry which is preliminary data.</text>
</comment>
<dbReference type="InterPro" id="IPR010281">
    <property type="entry name" value="DUF885"/>
</dbReference>
<reference evidence="1" key="1">
    <citation type="submission" date="2010-07" db="EMBL/GenBank/DDBJ databases">
        <authorList>
            <consortium name="CONSOLIDER consortium CSD2007-00005"/>
            <person name="Guazzaroni M.-E."/>
            <person name="Richter M."/>
            <person name="Garcia-Salamanca A."/>
            <person name="Yarza P."/>
            <person name="Ferrer M."/>
        </authorList>
    </citation>
    <scope>NUCLEOTIDE SEQUENCE</scope>
</reference>
<dbReference type="PANTHER" id="PTHR33361:SF2">
    <property type="entry name" value="DUF885 DOMAIN-CONTAINING PROTEIN"/>
    <property type="match status" value="1"/>
</dbReference>
<name>D9PNF3_9ZZZZ</name>
<dbReference type="PANTHER" id="PTHR33361">
    <property type="entry name" value="GLR0591 PROTEIN"/>
    <property type="match status" value="1"/>
</dbReference>
<accession>D9PNF3</accession>
<dbReference type="Pfam" id="PF05960">
    <property type="entry name" value="DUF885"/>
    <property type="match status" value="1"/>
</dbReference>
<dbReference type="EMBL" id="ADZX01000956">
    <property type="protein sequence ID" value="EFK94908.1"/>
    <property type="molecule type" value="Genomic_DNA"/>
</dbReference>
<evidence type="ECO:0000313" key="1">
    <source>
        <dbReference type="EMBL" id="EFK94908.1"/>
    </source>
</evidence>
<dbReference type="AlphaFoldDB" id="D9PNF3"/>
<organism evidence="1">
    <name type="scientific">sediment metagenome</name>
    <dbReference type="NCBI Taxonomy" id="749907"/>
    <lineage>
        <taxon>unclassified sequences</taxon>
        <taxon>metagenomes</taxon>
        <taxon>ecological metagenomes</taxon>
    </lineage>
</organism>
<protein>
    <submittedName>
        <fullName evidence="1">Protein containing DUF885, bacterial</fullName>
    </submittedName>
</protein>
<gene>
    <name evidence="1" type="ORF">LDC_3086</name>
</gene>